<evidence type="ECO:0000313" key="2">
    <source>
        <dbReference type="Proteomes" id="UP001165960"/>
    </source>
</evidence>
<keyword evidence="2" id="KW-1185">Reference proteome</keyword>
<gene>
    <name evidence="1" type="ORF">DSO57_1009315</name>
</gene>
<reference evidence="1" key="1">
    <citation type="submission" date="2022-04" db="EMBL/GenBank/DDBJ databases">
        <title>Genome of the entomopathogenic fungus Entomophthora muscae.</title>
        <authorList>
            <person name="Elya C."/>
            <person name="Lovett B.R."/>
            <person name="Lee E."/>
            <person name="Macias A.M."/>
            <person name="Hajek A.E."/>
            <person name="De Bivort B.L."/>
            <person name="Kasson M.T."/>
            <person name="De Fine Licht H.H."/>
            <person name="Stajich J.E."/>
        </authorList>
    </citation>
    <scope>NUCLEOTIDE SEQUENCE</scope>
    <source>
        <strain evidence="1">Berkeley</strain>
    </source>
</reference>
<dbReference type="Proteomes" id="UP001165960">
    <property type="component" value="Unassembled WGS sequence"/>
</dbReference>
<accession>A0ACC2RLM8</accession>
<evidence type="ECO:0000313" key="1">
    <source>
        <dbReference type="EMBL" id="KAJ9050957.1"/>
    </source>
</evidence>
<proteinExistence type="predicted"/>
<dbReference type="EMBL" id="QTSX02007129">
    <property type="protein sequence ID" value="KAJ9050957.1"/>
    <property type="molecule type" value="Genomic_DNA"/>
</dbReference>
<comment type="caution">
    <text evidence="1">The sequence shown here is derived from an EMBL/GenBank/DDBJ whole genome shotgun (WGS) entry which is preliminary data.</text>
</comment>
<protein>
    <submittedName>
        <fullName evidence="1">Uncharacterized protein</fullName>
    </submittedName>
</protein>
<organism evidence="1 2">
    <name type="scientific">Entomophthora muscae</name>
    <dbReference type="NCBI Taxonomy" id="34485"/>
    <lineage>
        <taxon>Eukaryota</taxon>
        <taxon>Fungi</taxon>
        <taxon>Fungi incertae sedis</taxon>
        <taxon>Zoopagomycota</taxon>
        <taxon>Entomophthoromycotina</taxon>
        <taxon>Entomophthoromycetes</taxon>
        <taxon>Entomophthorales</taxon>
        <taxon>Entomophthoraceae</taxon>
        <taxon>Entomophthora</taxon>
    </lineage>
</organism>
<sequence length="107" mass="12251">MKAIQNAMEERHRIDREREEELTNAEETGNFIDPSVPDEVRMEDDTLNLDRLVYPDMGEWQKSHESAKSQKKPQKKNPNKQEPNIASQNPVKTAGSTRQQGSNQMGS</sequence>
<name>A0ACC2RLM8_9FUNG</name>